<sequence>MSSLTTPGLSAILDSLRCPICAGRLEVAPGALRCHQRHTFNVARHGYVSLLSGTNAISGDDAPMIQARERFLATGIYEPIRRAVSTMVSHTILRDGIVLDVGCGTGYYLAGALDEVPGAHGLGLDSSVRALRVAARAHERAAAASWDVFRPYPLADQSVDAVLNMFAPRNPGEFHRVLRPNGRLIVVRPTVDHLAELRRDVPDSVTIDVSKEQRLHDALAPFFEQERDQHVGYIAEIEPQTARDLLGMTPSARHVTPAEVSDEDLPERVTISVLASSYRLREA</sequence>
<keyword evidence="5" id="KW-0808">Transferase</keyword>
<feature type="binding site" evidence="2">
    <location>
        <position position="77"/>
    </location>
    <ligand>
        <name>S-adenosyl-L-methionine</name>
        <dbReference type="ChEBI" id="CHEBI:59789"/>
    </ligand>
</feature>
<feature type="binding site" evidence="1">
    <location>
        <position position="34"/>
    </location>
    <ligand>
        <name>Zn(2+)</name>
        <dbReference type="ChEBI" id="CHEBI:29105"/>
    </ligand>
</feature>
<keyword evidence="2" id="KW-0949">S-adenosyl-L-methionine</keyword>
<dbReference type="GO" id="GO:0046872">
    <property type="term" value="F:metal ion binding"/>
    <property type="evidence" value="ECO:0007669"/>
    <property type="project" value="UniProtKB-KW"/>
</dbReference>
<dbReference type="InterPro" id="IPR048647">
    <property type="entry name" value="RlmA_N"/>
</dbReference>
<evidence type="ECO:0000256" key="1">
    <source>
        <dbReference type="PIRSR" id="PIRSR018249-1"/>
    </source>
</evidence>
<dbReference type="InterPro" id="IPR016718">
    <property type="entry name" value="rRNA_m1G-MeTrfase_A_prd"/>
</dbReference>
<dbReference type="RefSeq" id="WP_168938506.1">
    <property type="nucleotide sequence ID" value="NZ_JABAGA010000013.1"/>
</dbReference>
<feature type="binding site" evidence="1">
    <location>
        <position position="21"/>
    </location>
    <ligand>
        <name>Zn(2+)</name>
        <dbReference type="ChEBI" id="CHEBI:29105"/>
    </ligand>
</feature>
<feature type="binding site" evidence="1">
    <location>
        <position position="18"/>
    </location>
    <ligand>
        <name>Zn(2+)</name>
        <dbReference type="ChEBI" id="CHEBI:29105"/>
    </ligand>
</feature>
<feature type="binding site" evidence="2">
    <location>
        <position position="193"/>
    </location>
    <ligand>
        <name>S-adenosyl-L-methionine</name>
        <dbReference type="ChEBI" id="CHEBI:59789"/>
    </ligand>
</feature>
<dbReference type="CDD" id="cd02440">
    <property type="entry name" value="AdoMet_MTases"/>
    <property type="match status" value="1"/>
</dbReference>
<evidence type="ECO:0000259" key="3">
    <source>
        <dbReference type="Pfam" id="PF13649"/>
    </source>
</evidence>
<keyword evidence="1" id="KW-0479">Metal-binding</keyword>
<dbReference type="Pfam" id="PF21302">
    <property type="entry name" value="Zn_ribbon_RlmA"/>
    <property type="match status" value="1"/>
</dbReference>
<feature type="binding site" evidence="1">
    <location>
        <position position="38"/>
    </location>
    <ligand>
        <name>Zn(2+)</name>
        <dbReference type="ChEBI" id="CHEBI:29105"/>
    </ligand>
</feature>
<dbReference type="GO" id="GO:0008168">
    <property type="term" value="F:methyltransferase activity"/>
    <property type="evidence" value="ECO:0007669"/>
    <property type="project" value="UniProtKB-KW"/>
</dbReference>
<accession>A0A7X9SYI0</accession>
<dbReference type="AlphaFoldDB" id="A0A7X9SYI0"/>
<evidence type="ECO:0000256" key="2">
    <source>
        <dbReference type="PIRSR" id="PIRSR018249-2"/>
    </source>
</evidence>
<dbReference type="Gene3D" id="3.40.50.150">
    <property type="entry name" value="Vaccinia Virus protein VP39"/>
    <property type="match status" value="1"/>
</dbReference>
<evidence type="ECO:0000313" key="5">
    <source>
        <dbReference type="EMBL" id="NMF10417.1"/>
    </source>
</evidence>
<dbReference type="PANTHER" id="PTHR42912">
    <property type="entry name" value="METHYLTRANSFERASE"/>
    <property type="match status" value="1"/>
</dbReference>
<gene>
    <name evidence="5" type="ORF">HF852_12595</name>
</gene>
<feature type="domain" description="23S rRNA (guanine(745)-N(1))-methyltransferase N-terminal" evidence="4">
    <location>
        <begin position="17"/>
        <end position="51"/>
    </location>
</feature>
<keyword evidence="1" id="KW-0862">Zinc</keyword>
<keyword evidence="5" id="KW-0489">Methyltransferase</keyword>
<organism evidence="5 6">
    <name type="scientific">Corynebacterium xerosis</name>
    <dbReference type="NCBI Taxonomy" id="1725"/>
    <lineage>
        <taxon>Bacteria</taxon>
        <taxon>Bacillati</taxon>
        <taxon>Actinomycetota</taxon>
        <taxon>Actinomycetes</taxon>
        <taxon>Mycobacteriales</taxon>
        <taxon>Corynebacteriaceae</taxon>
        <taxon>Corynebacterium</taxon>
    </lineage>
</organism>
<dbReference type="PANTHER" id="PTHR42912:SF93">
    <property type="entry name" value="N6-ADENOSINE-METHYLTRANSFERASE TMT1A"/>
    <property type="match status" value="1"/>
</dbReference>
<dbReference type="Pfam" id="PF13649">
    <property type="entry name" value="Methyltransf_25"/>
    <property type="match status" value="1"/>
</dbReference>
<dbReference type="InterPro" id="IPR050508">
    <property type="entry name" value="Methyltransf_Superfamily"/>
</dbReference>
<name>A0A7X9SYI0_9CORY</name>
<feature type="binding site" evidence="2">
    <location>
        <begin position="105"/>
        <end position="106"/>
    </location>
    <ligand>
        <name>S-adenosyl-L-methionine</name>
        <dbReference type="ChEBI" id="CHEBI:59789"/>
    </ligand>
</feature>
<dbReference type="PIRSF" id="PIRSF018249">
    <property type="entry name" value="MyrA_prd"/>
    <property type="match status" value="1"/>
</dbReference>
<evidence type="ECO:0000313" key="6">
    <source>
        <dbReference type="Proteomes" id="UP000589552"/>
    </source>
</evidence>
<evidence type="ECO:0000259" key="4">
    <source>
        <dbReference type="Pfam" id="PF21302"/>
    </source>
</evidence>
<dbReference type="InterPro" id="IPR029063">
    <property type="entry name" value="SAM-dependent_MTases_sf"/>
</dbReference>
<dbReference type="EMBL" id="JABAGA010000013">
    <property type="protein sequence ID" value="NMF10417.1"/>
    <property type="molecule type" value="Genomic_DNA"/>
</dbReference>
<dbReference type="SUPFAM" id="SSF53335">
    <property type="entry name" value="S-adenosyl-L-methionine-dependent methyltransferases"/>
    <property type="match status" value="1"/>
</dbReference>
<dbReference type="GO" id="GO:0032259">
    <property type="term" value="P:methylation"/>
    <property type="evidence" value="ECO:0007669"/>
    <property type="project" value="UniProtKB-KW"/>
</dbReference>
<dbReference type="Proteomes" id="UP000589552">
    <property type="component" value="Unassembled WGS sequence"/>
</dbReference>
<comment type="caution">
    <text evidence="5">The sequence shown here is derived from an EMBL/GenBank/DDBJ whole genome shotgun (WGS) entry which is preliminary data.</text>
</comment>
<dbReference type="InterPro" id="IPR041698">
    <property type="entry name" value="Methyltransf_25"/>
</dbReference>
<protein>
    <submittedName>
        <fullName evidence="5">Methyltransferase domain-containing protein</fullName>
    </submittedName>
</protein>
<reference evidence="5 6" key="1">
    <citation type="submission" date="2020-04" db="EMBL/GenBank/DDBJ databases">
        <authorList>
            <person name="Hitch T.C.A."/>
            <person name="Wylensek D."/>
            <person name="Clavel T."/>
        </authorList>
    </citation>
    <scope>NUCLEOTIDE SEQUENCE [LARGE SCALE GENOMIC DNA]</scope>
    <source>
        <strain evidence="5 6">BL-383-APC-2I</strain>
    </source>
</reference>
<proteinExistence type="predicted"/>
<feature type="domain" description="Methyltransferase" evidence="3">
    <location>
        <begin position="98"/>
        <end position="182"/>
    </location>
</feature>